<evidence type="ECO:0000256" key="1">
    <source>
        <dbReference type="ARBA" id="ARBA00022448"/>
    </source>
</evidence>
<dbReference type="Pfam" id="PF00005">
    <property type="entry name" value="ABC_tran"/>
    <property type="match status" value="1"/>
</dbReference>
<comment type="caution">
    <text evidence="5">The sequence shown here is derived from an EMBL/GenBank/DDBJ whole genome shotgun (WGS) entry which is preliminary data.</text>
</comment>
<feature type="domain" description="ABC transporter" evidence="4">
    <location>
        <begin position="1"/>
        <end position="229"/>
    </location>
</feature>
<keyword evidence="2" id="KW-0547">Nucleotide-binding</keyword>
<dbReference type="SUPFAM" id="SSF52540">
    <property type="entry name" value="P-loop containing nucleoside triphosphate hydrolases"/>
    <property type="match status" value="1"/>
</dbReference>
<dbReference type="SMART" id="SM00382">
    <property type="entry name" value="AAA"/>
    <property type="match status" value="1"/>
</dbReference>
<dbReference type="PROSITE" id="PS50893">
    <property type="entry name" value="ABC_TRANSPORTER_2"/>
    <property type="match status" value="1"/>
</dbReference>
<evidence type="ECO:0000256" key="2">
    <source>
        <dbReference type="ARBA" id="ARBA00022741"/>
    </source>
</evidence>
<dbReference type="AlphaFoldDB" id="A0A926D6D4"/>
<proteinExistence type="predicted"/>
<gene>
    <name evidence="5" type="ORF">H8696_07405</name>
</gene>
<protein>
    <submittedName>
        <fullName evidence="5">ABC transporter ATP-binding protein</fullName>
    </submittedName>
</protein>
<keyword evidence="6" id="KW-1185">Reference proteome</keyword>
<dbReference type="GO" id="GO:0016887">
    <property type="term" value="F:ATP hydrolysis activity"/>
    <property type="evidence" value="ECO:0007669"/>
    <property type="project" value="InterPro"/>
</dbReference>
<dbReference type="PROSITE" id="PS00211">
    <property type="entry name" value="ABC_TRANSPORTER_1"/>
    <property type="match status" value="1"/>
</dbReference>
<dbReference type="InterPro" id="IPR051782">
    <property type="entry name" value="ABC_Transporter_VariousFunc"/>
</dbReference>
<organism evidence="5 6">
    <name type="scientific">Gehongia tenuis</name>
    <dbReference type="NCBI Taxonomy" id="2763655"/>
    <lineage>
        <taxon>Bacteria</taxon>
        <taxon>Bacillati</taxon>
        <taxon>Bacillota</taxon>
        <taxon>Clostridia</taxon>
        <taxon>Christensenellales</taxon>
        <taxon>Christensenellaceae</taxon>
        <taxon>Gehongia</taxon>
    </lineage>
</organism>
<evidence type="ECO:0000313" key="6">
    <source>
        <dbReference type="Proteomes" id="UP000623172"/>
    </source>
</evidence>
<dbReference type="PANTHER" id="PTHR42939">
    <property type="entry name" value="ABC TRANSPORTER ATP-BINDING PROTEIN ALBC-RELATED"/>
    <property type="match status" value="1"/>
</dbReference>
<evidence type="ECO:0000256" key="3">
    <source>
        <dbReference type="ARBA" id="ARBA00022840"/>
    </source>
</evidence>
<evidence type="ECO:0000259" key="4">
    <source>
        <dbReference type="PROSITE" id="PS50893"/>
    </source>
</evidence>
<keyword evidence="1" id="KW-0813">Transport</keyword>
<dbReference type="GO" id="GO:0005524">
    <property type="term" value="F:ATP binding"/>
    <property type="evidence" value="ECO:0007669"/>
    <property type="project" value="UniProtKB-KW"/>
</dbReference>
<keyword evidence="3 5" id="KW-0067">ATP-binding</keyword>
<dbReference type="EMBL" id="JACRSR010000002">
    <property type="protein sequence ID" value="MBC8531674.1"/>
    <property type="molecule type" value="Genomic_DNA"/>
</dbReference>
<dbReference type="Proteomes" id="UP000623172">
    <property type="component" value="Unassembled WGS sequence"/>
</dbReference>
<dbReference type="Gene3D" id="3.40.50.300">
    <property type="entry name" value="P-loop containing nucleotide triphosphate hydrolases"/>
    <property type="match status" value="1"/>
</dbReference>
<reference evidence="5" key="1">
    <citation type="submission" date="2020-08" db="EMBL/GenBank/DDBJ databases">
        <title>Genome public.</title>
        <authorList>
            <person name="Liu C."/>
            <person name="Sun Q."/>
        </authorList>
    </citation>
    <scope>NUCLEOTIDE SEQUENCE</scope>
    <source>
        <strain evidence="5">NSJ-53</strain>
    </source>
</reference>
<dbReference type="CDD" id="cd03230">
    <property type="entry name" value="ABC_DR_subfamily_A"/>
    <property type="match status" value="1"/>
</dbReference>
<dbReference type="InterPro" id="IPR027417">
    <property type="entry name" value="P-loop_NTPase"/>
</dbReference>
<name>A0A926D6D4_9FIRM</name>
<sequence>MNALELHKVNKTYRDFTLKDVSFALPEGSIMGFVGENGAGKTTTIKLILNLIQRQSGSIKLFGLDNIKDEKRVKEQLGVVFDESYFHGNLRPMDVARIMKNIYRNWDDKLFVRYLEAFRLPAGKVLKEYSKGMKMKLSIATALAHHPRLLILDEATSGLDPVVRNEIMDIFLDFIQDERHAILLSSHITSDIERIADYITFIHEGKIVFSESKDRLLDEYGIVRCTARDLDRIDPALIVGSRVSQFGCEALVQDKRMMRSRFRGLVIDDATLEAIMLFYVRGESK</sequence>
<dbReference type="InterPro" id="IPR003439">
    <property type="entry name" value="ABC_transporter-like_ATP-bd"/>
</dbReference>
<evidence type="ECO:0000313" key="5">
    <source>
        <dbReference type="EMBL" id="MBC8531674.1"/>
    </source>
</evidence>
<dbReference type="InterPro" id="IPR003593">
    <property type="entry name" value="AAA+_ATPase"/>
</dbReference>
<dbReference type="RefSeq" id="WP_249316284.1">
    <property type="nucleotide sequence ID" value="NZ_JACRSR010000002.1"/>
</dbReference>
<dbReference type="InterPro" id="IPR017871">
    <property type="entry name" value="ABC_transporter-like_CS"/>
</dbReference>
<accession>A0A926D6D4</accession>
<dbReference type="PANTHER" id="PTHR42939:SF3">
    <property type="entry name" value="ABC TRANSPORTER ATP-BINDING COMPONENT"/>
    <property type="match status" value="1"/>
</dbReference>